<dbReference type="AlphaFoldDB" id="A0A1H9GLR2"/>
<dbReference type="Proteomes" id="UP000198833">
    <property type="component" value="Unassembled WGS sequence"/>
</dbReference>
<dbReference type="PANTHER" id="PTHR42924">
    <property type="entry name" value="EXONUCLEASE"/>
    <property type="match status" value="1"/>
</dbReference>
<dbReference type="InterPro" id="IPR052018">
    <property type="entry name" value="PHP_domain"/>
</dbReference>
<feature type="domain" description="Polymerase/histidinol phosphatase N-terminal" evidence="1">
    <location>
        <begin position="134"/>
        <end position="196"/>
    </location>
</feature>
<dbReference type="InterPro" id="IPR003141">
    <property type="entry name" value="Pol/His_phosphatase_N"/>
</dbReference>
<dbReference type="RefSeq" id="WP_092572660.1">
    <property type="nucleotide sequence ID" value="NZ_FOEN01000015.1"/>
</dbReference>
<dbReference type="NCBIfam" id="NF038032">
    <property type="entry name" value="CehA_McbA_metalo"/>
    <property type="match status" value="1"/>
</dbReference>
<dbReference type="EMBL" id="FOEN01000015">
    <property type="protein sequence ID" value="SEQ51031.1"/>
    <property type="molecule type" value="Genomic_DNA"/>
</dbReference>
<evidence type="ECO:0000313" key="2">
    <source>
        <dbReference type="EMBL" id="SEQ51031.1"/>
    </source>
</evidence>
<dbReference type="GO" id="GO:0004534">
    <property type="term" value="F:5'-3' RNA exonuclease activity"/>
    <property type="evidence" value="ECO:0007669"/>
    <property type="project" value="TreeGrafter"/>
</dbReference>
<dbReference type="SUPFAM" id="SSF89550">
    <property type="entry name" value="PHP domain-like"/>
    <property type="match status" value="1"/>
</dbReference>
<accession>A0A1H9GLR2</accession>
<gene>
    <name evidence="2" type="ORF">SAMN04488558_11520</name>
</gene>
<organism evidence="2 3">
    <name type="scientific">Ignavigranum ruoffiae</name>
    <dbReference type="NCBI Taxonomy" id="89093"/>
    <lineage>
        <taxon>Bacteria</taxon>
        <taxon>Bacillati</taxon>
        <taxon>Bacillota</taxon>
        <taxon>Bacilli</taxon>
        <taxon>Lactobacillales</taxon>
        <taxon>Aerococcaceae</taxon>
        <taxon>Ignavigranum</taxon>
    </lineage>
</organism>
<dbReference type="STRING" id="89093.SAMN04488558_11520"/>
<name>A0A1H9GLR2_9LACT</name>
<reference evidence="2 3" key="1">
    <citation type="submission" date="2016-10" db="EMBL/GenBank/DDBJ databases">
        <authorList>
            <person name="de Groot N.N."/>
        </authorList>
    </citation>
    <scope>NUCLEOTIDE SEQUENCE [LARGE SCALE GENOMIC DNA]</scope>
    <source>
        <strain evidence="2 3">DSM 15695</strain>
    </source>
</reference>
<dbReference type="Gene3D" id="3.20.20.140">
    <property type="entry name" value="Metal-dependent hydrolases"/>
    <property type="match status" value="1"/>
</dbReference>
<evidence type="ECO:0000313" key="3">
    <source>
        <dbReference type="Proteomes" id="UP000198833"/>
    </source>
</evidence>
<proteinExistence type="predicted"/>
<dbReference type="OrthoDB" id="9804333at2"/>
<sequence length="440" mass="50434">MKYIEKITYFVSHDQEGEYIKIPFFIKNDIEKITISYDYLKVSKEIQDDKILEENVSIIDFSIQGPNQQYLGSSGSNRSSLFFSQNQSSVGFINPKVMMGEWNIILGAYKVPLDGLNVTYEFIQESKVRRLLKGDTHTHSTASDGKLPLHLLVDVAKNIGLDYLIITDHNNFNNQTESFSTNDFTLIPGVEWTRYQGHGNFWGINQPFSGSFDTESFQDTSDFIKSGQSKGAKFIINHPFCVDCPWLSGLDLPFDAIEVWNGGTHLQSNFEAQLWWHEQLMKGRKISVTGGSDFHSFELFRMLGCPTTNIYSYSYNQKDILEALIKGNSFITYTVNGPEIDFEQSNVICGETYPLETMVHLYFTHLKNGQKIIIILEDQKIEYIVQTNEVSKNIYFNSGSSKFMRIEIYGSIVNQEIISNQLPILISNPIYFESEEKEYV</sequence>
<dbReference type="GO" id="GO:0035312">
    <property type="term" value="F:5'-3' DNA exonuclease activity"/>
    <property type="evidence" value="ECO:0007669"/>
    <property type="project" value="TreeGrafter"/>
</dbReference>
<dbReference type="PANTHER" id="PTHR42924:SF3">
    <property type="entry name" value="POLYMERASE_HISTIDINOL PHOSPHATASE N-TERMINAL DOMAIN-CONTAINING PROTEIN"/>
    <property type="match status" value="1"/>
</dbReference>
<evidence type="ECO:0000259" key="1">
    <source>
        <dbReference type="SMART" id="SM00481"/>
    </source>
</evidence>
<keyword evidence="3" id="KW-1185">Reference proteome</keyword>
<protein>
    <recommendedName>
        <fullName evidence="1">Polymerase/histidinol phosphatase N-terminal domain-containing protein</fullName>
    </recommendedName>
</protein>
<dbReference type="SMART" id="SM00481">
    <property type="entry name" value="POLIIIAc"/>
    <property type="match status" value="1"/>
</dbReference>
<dbReference type="InterPro" id="IPR016195">
    <property type="entry name" value="Pol/histidinol_Pase-like"/>
</dbReference>
<dbReference type="CDD" id="cd07432">
    <property type="entry name" value="PHP_HisPPase"/>
    <property type="match status" value="1"/>
</dbReference>